<feature type="region of interest" description="Disordered" evidence="1">
    <location>
        <begin position="18"/>
        <end position="56"/>
    </location>
</feature>
<dbReference type="STRING" id="1288484.GCA_000348665_01939"/>
<name>A0A345II59_9DEIO</name>
<reference evidence="2 3" key="1">
    <citation type="submission" date="2018-07" db="EMBL/GenBank/DDBJ databases">
        <title>Complete Genome and Methylome Analysis of Deinococcus wulumuqiensis NEB 479.</title>
        <authorList>
            <person name="Fomenkov A."/>
            <person name="Luyten Y."/>
            <person name="Vincze T."/>
            <person name="Anton B.P."/>
            <person name="Clark T."/>
            <person name="Roberts R.J."/>
            <person name="Morgan R.D."/>
        </authorList>
    </citation>
    <scope>NUCLEOTIDE SEQUENCE [LARGE SCALE GENOMIC DNA]</scope>
    <source>
        <strain evidence="2 3">NEB 479</strain>
    </source>
</reference>
<evidence type="ECO:0000313" key="3">
    <source>
        <dbReference type="Proteomes" id="UP000253744"/>
    </source>
</evidence>
<proteinExistence type="predicted"/>
<sequence>MTDAKRDSALPVAAELSVHADEHAAPSEVVAEQGPPPADFAQRPASGVDVTPGEGLSAEQVTAMTGEAADATDANIELQEAQGLDTGAHG</sequence>
<dbReference type="AlphaFoldDB" id="A0A345II59"/>
<dbReference type="EMBL" id="CP031158">
    <property type="protein sequence ID" value="AXG99381.1"/>
    <property type="molecule type" value="Genomic_DNA"/>
</dbReference>
<evidence type="ECO:0000256" key="1">
    <source>
        <dbReference type="SAM" id="MobiDB-lite"/>
    </source>
</evidence>
<dbReference type="KEGG" id="dwu:DVJ83_09795"/>
<evidence type="ECO:0000313" key="2">
    <source>
        <dbReference type="EMBL" id="AXG99381.1"/>
    </source>
</evidence>
<dbReference type="Proteomes" id="UP000253744">
    <property type="component" value="Chromosome"/>
</dbReference>
<protein>
    <submittedName>
        <fullName evidence="2">Uncharacterized protein</fullName>
    </submittedName>
</protein>
<gene>
    <name evidence="2" type="ORF">DVJ83_09795</name>
</gene>
<accession>A0A345II59</accession>
<organism evidence="2 3">
    <name type="scientific">Deinococcus wulumuqiensis</name>
    <dbReference type="NCBI Taxonomy" id="980427"/>
    <lineage>
        <taxon>Bacteria</taxon>
        <taxon>Thermotogati</taxon>
        <taxon>Deinococcota</taxon>
        <taxon>Deinococci</taxon>
        <taxon>Deinococcales</taxon>
        <taxon>Deinococcaceae</taxon>
        <taxon>Deinococcus</taxon>
    </lineage>
</organism>
<dbReference type="RefSeq" id="WP_114672214.1">
    <property type="nucleotide sequence ID" value="NZ_CP031158.1"/>
</dbReference>